<dbReference type="InterPro" id="IPR027417">
    <property type="entry name" value="P-loop_NTPase"/>
</dbReference>
<dbReference type="RefSeq" id="WP_043393691.1">
    <property type="nucleotide sequence ID" value="NZ_JPMI01000075.1"/>
</dbReference>
<protein>
    <recommendedName>
        <fullName evidence="1">Double-GTPase 2 domain-containing protein</fullName>
    </recommendedName>
</protein>
<dbReference type="InterPro" id="IPR045528">
    <property type="entry name" value="DO-GTPase2"/>
</dbReference>
<comment type="caution">
    <text evidence="2">The sequence shown here is derived from an EMBL/GenBank/DDBJ whole genome shotgun (WGS) entry which is preliminary data.</text>
</comment>
<proteinExistence type="predicted"/>
<dbReference type="Pfam" id="PF19993">
    <property type="entry name" value="DO-GTPase2"/>
    <property type="match status" value="1"/>
</dbReference>
<dbReference type="CDD" id="cd00882">
    <property type="entry name" value="Ras_like_GTPase"/>
    <property type="match status" value="1"/>
</dbReference>
<evidence type="ECO:0000259" key="1">
    <source>
        <dbReference type="Pfam" id="PF19993"/>
    </source>
</evidence>
<dbReference type="SUPFAM" id="SSF52540">
    <property type="entry name" value="P-loop containing nucleoside triphosphate hydrolases"/>
    <property type="match status" value="1"/>
</dbReference>
<sequence length="364" mass="40629">MPLPSPIRPLRCGNPDCTLPEGGRCARIAEFSEPLADCPELARETRTAADTPSTTAPWSGRHLDPSEANRLLWRSPARLIGVLGPYNAGKTCLMTSFFLQLANGQRGTFPYRFASSLTLHGLRELMEQAGQWTGPEQEGIVPHTTVGADTSKPRHFLHIGLRPQDDHDDRHVDLLLSDLPGEWVKDWTEYVDTTATERMSFIRRCDAFILLADANALLARGGGATDDQTAILIRRVLEHTQDVNPRPPLALVLSKFDRIIQSVEPPAPEKRADREAWGALAKRLRLTWPAIEEARRAGQPIEVFPVSAFPCALNQGQPIGILDPFAYVMKHADSRERWPPLEVPVPEDARGFATMRRWRDEHVA</sequence>
<dbReference type="EMBL" id="JPMI01000075">
    <property type="protein sequence ID" value="KFA93006.1"/>
    <property type="molecule type" value="Genomic_DNA"/>
</dbReference>
<reference evidence="2 3" key="1">
    <citation type="submission" date="2014-07" db="EMBL/GenBank/DDBJ databases">
        <title>Draft Genome Sequence of Gephyronic Acid Producer, Cystobacter violaceus Strain Cb vi76.</title>
        <authorList>
            <person name="Stevens D.C."/>
            <person name="Young J."/>
            <person name="Carmichael R."/>
            <person name="Tan J."/>
            <person name="Taylor R.E."/>
        </authorList>
    </citation>
    <scope>NUCLEOTIDE SEQUENCE [LARGE SCALE GENOMIC DNA]</scope>
    <source>
        <strain evidence="2 3">Cb vi76</strain>
    </source>
</reference>
<dbReference type="Proteomes" id="UP000028547">
    <property type="component" value="Unassembled WGS sequence"/>
</dbReference>
<gene>
    <name evidence="2" type="ORF">Q664_12045</name>
</gene>
<accession>A0A084SX21</accession>
<evidence type="ECO:0000313" key="2">
    <source>
        <dbReference type="EMBL" id="KFA93006.1"/>
    </source>
</evidence>
<feature type="domain" description="Double-GTPase 2" evidence="1">
    <location>
        <begin position="78"/>
        <end position="268"/>
    </location>
</feature>
<dbReference type="Gene3D" id="3.40.50.300">
    <property type="entry name" value="P-loop containing nucleotide triphosphate hydrolases"/>
    <property type="match status" value="1"/>
</dbReference>
<evidence type="ECO:0000313" key="3">
    <source>
        <dbReference type="Proteomes" id="UP000028547"/>
    </source>
</evidence>
<dbReference type="AlphaFoldDB" id="A0A084SX21"/>
<organism evidence="2 3">
    <name type="scientific">Archangium violaceum Cb vi76</name>
    <dbReference type="NCBI Taxonomy" id="1406225"/>
    <lineage>
        <taxon>Bacteria</taxon>
        <taxon>Pseudomonadati</taxon>
        <taxon>Myxococcota</taxon>
        <taxon>Myxococcia</taxon>
        <taxon>Myxococcales</taxon>
        <taxon>Cystobacterineae</taxon>
        <taxon>Archangiaceae</taxon>
        <taxon>Archangium</taxon>
    </lineage>
</organism>
<name>A0A084SX21_9BACT</name>